<proteinExistence type="predicted"/>
<feature type="transmembrane region" description="Helical" evidence="2">
    <location>
        <begin position="50"/>
        <end position="68"/>
    </location>
</feature>
<keyword evidence="2" id="KW-0812">Transmembrane</keyword>
<dbReference type="OrthoDB" id="1911869at2"/>
<keyword evidence="2" id="KW-0472">Membrane</keyword>
<name>A0A3R5UHS0_9CLOT</name>
<evidence type="ECO:0000256" key="1">
    <source>
        <dbReference type="SAM" id="MobiDB-lite"/>
    </source>
</evidence>
<evidence type="ECO:0000256" key="2">
    <source>
        <dbReference type="SAM" id="Phobius"/>
    </source>
</evidence>
<feature type="transmembrane region" description="Helical" evidence="2">
    <location>
        <begin position="80"/>
        <end position="99"/>
    </location>
</feature>
<dbReference type="Proteomes" id="UP000286268">
    <property type="component" value="Chromosome"/>
</dbReference>
<protein>
    <submittedName>
        <fullName evidence="3">Uncharacterized protein</fullName>
    </submittedName>
</protein>
<dbReference type="EMBL" id="CP025746">
    <property type="protein sequence ID" value="QAA34029.1"/>
    <property type="molecule type" value="Genomic_DNA"/>
</dbReference>
<dbReference type="KEGG" id="cmah:C1I91_21725"/>
<feature type="region of interest" description="Disordered" evidence="1">
    <location>
        <begin position="130"/>
        <end position="150"/>
    </location>
</feature>
<dbReference type="RefSeq" id="WP_128214750.1">
    <property type="nucleotide sequence ID" value="NZ_CP025746.1"/>
</dbReference>
<organism evidence="3 4">
    <name type="scientific">Clostridium manihotivorum</name>
    <dbReference type="NCBI Taxonomy" id="2320868"/>
    <lineage>
        <taxon>Bacteria</taxon>
        <taxon>Bacillati</taxon>
        <taxon>Bacillota</taxon>
        <taxon>Clostridia</taxon>
        <taxon>Eubacteriales</taxon>
        <taxon>Clostridiaceae</taxon>
        <taxon>Clostridium</taxon>
    </lineage>
</organism>
<accession>A0A3R5UHS0</accession>
<keyword evidence="4" id="KW-1185">Reference proteome</keyword>
<evidence type="ECO:0000313" key="3">
    <source>
        <dbReference type="EMBL" id="QAA34029.1"/>
    </source>
</evidence>
<sequence length="150" mass="16866">MFKQIVKLKKLWLSQCLAMRFLTLLGFTAFIHTCITIFTNGSFSASSNETIRSVMSSIFGYIFGNQIIPNNNIKNKKFQVLVAGFMAVLSLTVCIIGYWTSIDETNSAVGEIRNILFSTVGFLISRVKSDNKPDKDDAKEKDNCECDQKK</sequence>
<reference evidence="3 4" key="1">
    <citation type="submission" date="2018-01" db="EMBL/GenBank/DDBJ databases">
        <title>Genome Sequencing and Assembly of Anaerobacter polyendosporus strain CT4.</title>
        <authorList>
            <person name="Tachaapaikoon C."/>
            <person name="Sutheeworapong S."/>
            <person name="Jenjaroenpun P."/>
            <person name="Wongsurawat T."/>
            <person name="Nookeaw I."/>
            <person name="Cheawchanlertfa P."/>
            <person name="Kosugi A."/>
            <person name="Cheevadhanarak S."/>
            <person name="Ratanakhanokchai K."/>
        </authorList>
    </citation>
    <scope>NUCLEOTIDE SEQUENCE [LARGE SCALE GENOMIC DNA]</scope>
    <source>
        <strain evidence="3 4">CT4</strain>
    </source>
</reference>
<gene>
    <name evidence="3" type="ORF">C1I91_21725</name>
</gene>
<keyword evidence="2" id="KW-1133">Transmembrane helix</keyword>
<dbReference type="AlphaFoldDB" id="A0A3R5UHS0"/>
<feature type="transmembrane region" description="Helical" evidence="2">
    <location>
        <begin position="21"/>
        <end position="38"/>
    </location>
</feature>
<evidence type="ECO:0000313" key="4">
    <source>
        <dbReference type="Proteomes" id="UP000286268"/>
    </source>
</evidence>